<dbReference type="AlphaFoldDB" id="A0A0C9ZPG6"/>
<keyword evidence="1" id="KW-0472">Membrane</keyword>
<name>A0A0C9ZPG6_9AGAM</name>
<evidence type="ECO:0000313" key="3">
    <source>
        <dbReference type="Proteomes" id="UP000054485"/>
    </source>
</evidence>
<keyword evidence="3" id="KW-1185">Reference proteome</keyword>
<organism evidence="2 3">
    <name type="scientific">Suillus luteus UH-Slu-Lm8-n1</name>
    <dbReference type="NCBI Taxonomy" id="930992"/>
    <lineage>
        <taxon>Eukaryota</taxon>
        <taxon>Fungi</taxon>
        <taxon>Dikarya</taxon>
        <taxon>Basidiomycota</taxon>
        <taxon>Agaricomycotina</taxon>
        <taxon>Agaricomycetes</taxon>
        <taxon>Agaricomycetidae</taxon>
        <taxon>Boletales</taxon>
        <taxon>Suillineae</taxon>
        <taxon>Suillaceae</taxon>
        <taxon>Suillus</taxon>
    </lineage>
</organism>
<dbReference type="HOGENOM" id="CLU_1994105_0_0_1"/>
<gene>
    <name evidence="2" type="ORF">CY34DRAFT_328073</name>
</gene>
<proteinExistence type="predicted"/>
<dbReference type="Proteomes" id="UP000054485">
    <property type="component" value="Unassembled WGS sequence"/>
</dbReference>
<protein>
    <submittedName>
        <fullName evidence="2">Uncharacterized protein</fullName>
    </submittedName>
</protein>
<evidence type="ECO:0000313" key="2">
    <source>
        <dbReference type="EMBL" id="KIK39520.1"/>
    </source>
</evidence>
<dbReference type="EMBL" id="KN835339">
    <property type="protein sequence ID" value="KIK39520.1"/>
    <property type="molecule type" value="Genomic_DNA"/>
</dbReference>
<keyword evidence="1" id="KW-1133">Transmembrane helix</keyword>
<feature type="transmembrane region" description="Helical" evidence="1">
    <location>
        <begin position="89"/>
        <end position="107"/>
    </location>
</feature>
<reference evidence="2 3" key="1">
    <citation type="submission" date="2014-04" db="EMBL/GenBank/DDBJ databases">
        <authorList>
            <consortium name="DOE Joint Genome Institute"/>
            <person name="Kuo A."/>
            <person name="Ruytinx J."/>
            <person name="Rineau F."/>
            <person name="Colpaert J."/>
            <person name="Kohler A."/>
            <person name="Nagy L.G."/>
            <person name="Floudas D."/>
            <person name="Copeland A."/>
            <person name="Barry K.W."/>
            <person name="Cichocki N."/>
            <person name="Veneault-Fourrey C."/>
            <person name="LaButti K."/>
            <person name="Lindquist E.A."/>
            <person name="Lipzen A."/>
            <person name="Lundell T."/>
            <person name="Morin E."/>
            <person name="Murat C."/>
            <person name="Sun H."/>
            <person name="Tunlid A."/>
            <person name="Henrissat B."/>
            <person name="Grigoriev I.V."/>
            <person name="Hibbett D.S."/>
            <person name="Martin F."/>
            <person name="Nordberg H.P."/>
            <person name="Cantor M.N."/>
            <person name="Hua S.X."/>
        </authorList>
    </citation>
    <scope>NUCLEOTIDE SEQUENCE [LARGE SCALE GENOMIC DNA]</scope>
    <source>
        <strain evidence="2 3">UH-Slu-Lm8-n1</strain>
    </source>
</reference>
<dbReference type="OrthoDB" id="10359741at2759"/>
<accession>A0A0C9ZPG6</accession>
<keyword evidence="1" id="KW-0812">Transmembrane</keyword>
<reference evidence="3" key="2">
    <citation type="submission" date="2015-01" db="EMBL/GenBank/DDBJ databases">
        <title>Evolutionary Origins and Diversification of the Mycorrhizal Mutualists.</title>
        <authorList>
            <consortium name="DOE Joint Genome Institute"/>
            <consortium name="Mycorrhizal Genomics Consortium"/>
            <person name="Kohler A."/>
            <person name="Kuo A."/>
            <person name="Nagy L.G."/>
            <person name="Floudas D."/>
            <person name="Copeland A."/>
            <person name="Barry K.W."/>
            <person name="Cichocki N."/>
            <person name="Veneault-Fourrey C."/>
            <person name="LaButti K."/>
            <person name="Lindquist E.A."/>
            <person name="Lipzen A."/>
            <person name="Lundell T."/>
            <person name="Morin E."/>
            <person name="Murat C."/>
            <person name="Riley R."/>
            <person name="Ohm R."/>
            <person name="Sun H."/>
            <person name="Tunlid A."/>
            <person name="Henrissat B."/>
            <person name="Grigoriev I.V."/>
            <person name="Hibbett D.S."/>
            <person name="Martin F."/>
        </authorList>
    </citation>
    <scope>NUCLEOTIDE SEQUENCE [LARGE SCALE GENOMIC DNA]</scope>
    <source>
        <strain evidence="3">UH-Slu-Lm8-n1</strain>
    </source>
</reference>
<evidence type="ECO:0000256" key="1">
    <source>
        <dbReference type="SAM" id="Phobius"/>
    </source>
</evidence>
<dbReference type="InParanoid" id="A0A0C9ZPG6"/>
<sequence>MFRHYYISKRSTVSSNESNCLPLPTSVSSQRIVSLSGSLYLRYADARRIISPFSHPHFALSPFSNSRFPRLFPDRIAHPATAAFTYLEIVFYIASICLLFFLCTYISEWNWNIILDLYFIGRVSC</sequence>